<accession>A0A1R3T632</accession>
<evidence type="ECO:0000313" key="1">
    <source>
        <dbReference type="EMBL" id="SCD21682.1"/>
    </source>
</evidence>
<dbReference type="AlphaFoldDB" id="A0A1R3T632"/>
<organism evidence="1 2">
    <name type="scientific">Proteiniphilum saccharofermentans</name>
    <dbReference type="NCBI Taxonomy" id="1642647"/>
    <lineage>
        <taxon>Bacteria</taxon>
        <taxon>Pseudomonadati</taxon>
        <taxon>Bacteroidota</taxon>
        <taxon>Bacteroidia</taxon>
        <taxon>Bacteroidales</taxon>
        <taxon>Dysgonomonadaceae</taxon>
        <taxon>Proteiniphilum</taxon>
    </lineage>
</organism>
<dbReference type="RefSeq" id="WP_076931458.1">
    <property type="nucleotide sequence ID" value="NZ_LT605205.1"/>
</dbReference>
<proteinExistence type="predicted"/>
<keyword evidence="2" id="KW-1185">Reference proteome</keyword>
<reference evidence="1 2" key="1">
    <citation type="submission" date="2016-08" db="EMBL/GenBank/DDBJ databases">
        <authorList>
            <person name="Seilhamer J.J."/>
        </authorList>
    </citation>
    <scope>NUCLEOTIDE SEQUENCE [LARGE SCALE GENOMIC DNA]</scope>
    <source>
        <strain evidence="1">M3/6</strain>
    </source>
</reference>
<name>A0A1R3T632_9BACT</name>
<sequence>MKFISQLGIIPFDFSVLASNLKDYKSPRQKVLELEKQGTIIRLKRGMYVVSPSVSGKPLSEELIANHLYGPSYVSMETALRYYGLIPESVHAMVSMTLKLTKNYENNIGRFEYIHCPADYYSIGIRQVVEEDYAYLIASPEKALCDLIAYTPKLRLRFVKSMQTYLEEDIRFDMVEFYKMDPDIFEQCLAVSKKKTDIQNILKLLKK</sequence>
<dbReference type="Proteomes" id="UP000187464">
    <property type="component" value="Chromosome I"/>
</dbReference>
<dbReference type="STRING" id="1642647.PSM36_2888"/>
<evidence type="ECO:0008006" key="3">
    <source>
        <dbReference type="Google" id="ProtNLM"/>
    </source>
</evidence>
<dbReference type="KEGG" id="psac:PSM36_2888"/>
<protein>
    <recommendedName>
        <fullName evidence="3">Transcriptional regulator, AbiEi antitoxin, Type IV TA system</fullName>
    </recommendedName>
</protein>
<dbReference type="EMBL" id="LT605205">
    <property type="protein sequence ID" value="SCD21682.1"/>
    <property type="molecule type" value="Genomic_DNA"/>
</dbReference>
<gene>
    <name evidence="1" type="ORF">PSM36_2888</name>
</gene>
<evidence type="ECO:0000313" key="2">
    <source>
        <dbReference type="Proteomes" id="UP000187464"/>
    </source>
</evidence>